<dbReference type="EMBL" id="JSZA02000051">
    <property type="protein sequence ID" value="TGO02994.1"/>
    <property type="molecule type" value="Genomic_DNA"/>
</dbReference>
<dbReference type="Gene3D" id="3.30.950.30">
    <property type="entry name" value="Schlafen, AAA domain"/>
    <property type="match status" value="1"/>
</dbReference>
<keyword evidence="2" id="KW-0347">Helicase</keyword>
<dbReference type="Pfam" id="PF04326">
    <property type="entry name" value="SLFN_AlbA_2"/>
    <property type="match status" value="1"/>
</dbReference>
<evidence type="ECO:0000313" key="2">
    <source>
        <dbReference type="EMBL" id="TGO02994.1"/>
    </source>
</evidence>
<gene>
    <name evidence="2" type="ORF">PN36_14850</name>
</gene>
<accession>A0A4E0RSG1</accession>
<dbReference type="PANTHER" id="PTHR30595">
    <property type="entry name" value="GLPR-RELATED TRANSCRIPTIONAL REPRESSOR"/>
    <property type="match status" value="1"/>
</dbReference>
<protein>
    <submittedName>
        <fullName evidence="2">ATP-dependent DNA helicase</fullName>
    </submittedName>
</protein>
<keyword evidence="2" id="KW-0547">Nucleotide-binding</keyword>
<evidence type="ECO:0000313" key="3">
    <source>
        <dbReference type="Proteomes" id="UP000030428"/>
    </source>
</evidence>
<keyword evidence="2" id="KW-0378">Hydrolase</keyword>
<dbReference type="InterPro" id="IPR007421">
    <property type="entry name" value="Schlafen_AlbA_2_dom"/>
</dbReference>
<proteinExistence type="predicted"/>
<evidence type="ECO:0000259" key="1">
    <source>
        <dbReference type="Pfam" id="PF04326"/>
    </source>
</evidence>
<comment type="caution">
    <text evidence="2">The sequence shown here is derived from an EMBL/GenBank/DDBJ whole genome shotgun (WGS) entry which is preliminary data.</text>
</comment>
<sequence length="383" mass="43538">MKQSELISRISNGEDSFTQFKENLTNGDKLSEELVAFSNAKGGILIIGVSDNSDISGLSNDDIRRLNQLIGNVINSKITPPIYPLVEIKTIDNKKILIVTISEGINKPYSTNKGIYLTKAGSDKRKISPEELRRLFAESKKLFADEEIIQNSDITDINTELFYQFLLIDNAQILDKLKQGILTLENILENRELLRDKHLTLAGNLIFGITPQRYCPSFYIDCVYFDGDDISVDKFISKDTIKGTFAELYKQSLNFLKSNLTKKQINKEFNSIAQLEIDERILTELIVNALVHRDYYINSSIKIFMFNNRVEIISPGKLTNLLTVEKIKNGISIHRNPILNSISKNILPYSGYGSGIKRVLNIDPNVEFINDTLKEEFKCIIQR</sequence>
<organism evidence="2 3">
    <name type="scientific">Candidatus Thiomargarita nelsonii</name>
    <dbReference type="NCBI Taxonomy" id="1003181"/>
    <lineage>
        <taxon>Bacteria</taxon>
        <taxon>Pseudomonadati</taxon>
        <taxon>Pseudomonadota</taxon>
        <taxon>Gammaproteobacteria</taxon>
        <taxon>Thiotrichales</taxon>
        <taxon>Thiotrichaceae</taxon>
        <taxon>Thiomargarita</taxon>
    </lineage>
</organism>
<reference evidence="2 3" key="1">
    <citation type="journal article" date="2016" name="Front. Microbiol.">
        <title>Single-Cell (Meta-)Genomics of a Dimorphic Candidatus Thiomargarita nelsonii Reveals Genomic Plasticity.</title>
        <authorList>
            <person name="Flood B.E."/>
            <person name="Fliss P."/>
            <person name="Jones D.S."/>
            <person name="Dick G.J."/>
            <person name="Jain S."/>
            <person name="Kaster A.K."/>
            <person name="Winkel M."/>
            <person name="Mussmann M."/>
            <person name="Bailey J."/>
        </authorList>
    </citation>
    <scope>NUCLEOTIDE SEQUENCE [LARGE SCALE GENOMIC DNA]</scope>
    <source>
        <strain evidence="2">Hydrate Ridge</strain>
    </source>
</reference>
<dbReference type="PANTHER" id="PTHR30595:SF6">
    <property type="entry name" value="SCHLAFEN ALBA-2 DOMAIN-CONTAINING PROTEIN"/>
    <property type="match status" value="1"/>
</dbReference>
<name>A0A4E0RSG1_9GAMM</name>
<feature type="domain" description="Schlafen AlbA-2" evidence="1">
    <location>
        <begin position="14"/>
        <end position="127"/>
    </location>
</feature>
<dbReference type="GO" id="GO:0004386">
    <property type="term" value="F:helicase activity"/>
    <property type="evidence" value="ECO:0007669"/>
    <property type="project" value="UniProtKB-KW"/>
</dbReference>
<dbReference type="Proteomes" id="UP000030428">
    <property type="component" value="Unassembled WGS sequence"/>
</dbReference>
<dbReference type="InterPro" id="IPR038475">
    <property type="entry name" value="RecG_C_sf"/>
</dbReference>
<keyword evidence="3" id="KW-1185">Reference proteome</keyword>
<dbReference type="InterPro" id="IPR038461">
    <property type="entry name" value="Schlafen_AlbA_2_dom_sf"/>
</dbReference>
<keyword evidence="2" id="KW-0067">ATP-binding</keyword>
<dbReference type="AlphaFoldDB" id="A0A4E0RSG1"/>
<dbReference type="Gene3D" id="3.30.565.60">
    <property type="match status" value="1"/>
</dbReference>
<dbReference type="Pfam" id="PF13749">
    <property type="entry name" value="HATPase_c_4"/>
    <property type="match status" value="1"/>
</dbReference>